<evidence type="ECO:0000259" key="3">
    <source>
        <dbReference type="PROSITE" id="PS50887"/>
    </source>
</evidence>
<evidence type="ECO:0000313" key="4">
    <source>
        <dbReference type="EMBL" id="GAA0861493.1"/>
    </source>
</evidence>
<keyword evidence="1" id="KW-1133">Transmembrane helix</keyword>
<dbReference type="PANTHER" id="PTHR46663:SF2">
    <property type="entry name" value="GGDEF DOMAIN-CONTAINING PROTEIN"/>
    <property type="match status" value="1"/>
</dbReference>
<dbReference type="Proteomes" id="UP001500738">
    <property type="component" value="Unassembled WGS sequence"/>
</dbReference>
<dbReference type="InterPro" id="IPR052163">
    <property type="entry name" value="DGC-Regulatory_Protein"/>
</dbReference>
<dbReference type="InterPro" id="IPR033417">
    <property type="entry name" value="CHASE8"/>
</dbReference>
<feature type="transmembrane region" description="Helical" evidence="1">
    <location>
        <begin position="125"/>
        <end position="148"/>
    </location>
</feature>
<dbReference type="SMART" id="SM00304">
    <property type="entry name" value="HAMP"/>
    <property type="match status" value="1"/>
</dbReference>
<dbReference type="InterPro" id="IPR043128">
    <property type="entry name" value="Rev_trsase/Diguanyl_cyclase"/>
</dbReference>
<evidence type="ECO:0000313" key="5">
    <source>
        <dbReference type="Proteomes" id="UP001500738"/>
    </source>
</evidence>
<dbReference type="InterPro" id="IPR003660">
    <property type="entry name" value="HAMP_dom"/>
</dbReference>
<dbReference type="SMART" id="SM00267">
    <property type="entry name" value="GGDEF"/>
    <property type="match status" value="1"/>
</dbReference>
<comment type="caution">
    <text evidence="4">The sequence shown here is derived from an EMBL/GenBank/DDBJ whole genome shotgun (WGS) entry which is preliminary data.</text>
</comment>
<keyword evidence="5" id="KW-1185">Reference proteome</keyword>
<accession>A0ABN1LXB7</accession>
<dbReference type="Gene3D" id="3.30.70.270">
    <property type="match status" value="1"/>
</dbReference>
<organism evidence="4 5">
    <name type="scientific">Sphingopyxis soli</name>
    <dbReference type="NCBI Taxonomy" id="592051"/>
    <lineage>
        <taxon>Bacteria</taxon>
        <taxon>Pseudomonadati</taxon>
        <taxon>Pseudomonadota</taxon>
        <taxon>Alphaproteobacteria</taxon>
        <taxon>Sphingomonadales</taxon>
        <taxon>Sphingomonadaceae</taxon>
        <taxon>Sphingopyxis</taxon>
    </lineage>
</organism>
<evidence type="ECO:0000259" key="2">
    <source>
        <dbReference type="PROSITE" id="PS50885"/>
    </source>
</evidence>
<dbReference type="SUPFAM" id="SSF55073">
    <property type="entry name" value="Nucleotide cyclase"/>
    <property type="match status" value="1"/>
</dbReference>
<gene>
    <name evidence="4" type="primary">tpbB</name>
    <name evidence="4" type="ORF">GCM10009115_04380</name>
</gene>
<dbReference type="PROSITE" id="PS50887">
    <property type="entry name" value="GGDEF"/>
    <property type="match status" value="1"/>
</dbReference>
<dbReference type="EMBL" id="BAAAFE010000002">
    <property type="protein sequence ID" value="GAA0861493.1"/>
    <property type="molecule type" value="Genomic_DNA"/>
</dbReference>
<dbReference type="Pfam" id="PF00990">
    <property type="entry name" value="GGDEF"/>
    <property type="match status" value="1"/>
</dbReference>
<keyword evidence="1" id="KW-0812">Transmembrane</keyword>
<feature type="domain" description="GGDEF" evidence="3">
    <location>
        <begin position="249"/>
        <end position="383"/>
    </location>
</feature>
<reference evidence="4 5" key="1">
    <citation type="journal article" date="2019" name="Int. J. Syst. Evol. Microbiol.">
        <title>The Global Catalogue of Microorganisms (GCM) 10K type strain sequencing project: providing services to taxonomists for standard genome sequencing and annotation.</title>
        <authorList>
            <consortium name="The Broad Institute Genomics Platform"/>
            <consortium name="The Broad Institute Genome Sequencing Center for Infectious Disease"/>
            <person name="Wu L."/>
            <person name="Ma J."/>
        </authorList>
    </citation>
    <scope>NUCLEOTIDE SEQUENCE [LARGE SCALE GENOMIC DNA]</scope>
    <source>
        <strain evidence="4 5">JCM 15910</strain>
    </source>
</reference>
<evidence type="ECO:0000256" key="1">
    <source>
        <dbReference type="SAM" id="Phobius"/>
    </source>
</evidence>
<sequence>MFAVALSGVAILLAGITTLRSYADRNMELATRVGAYGAEPALVFNDPEAAREGLDPLRRIPGIARLRVLDHRGRPLYEWQSPKGDPSPVLTSLFFPQPFSTTIRRNGSVIGRIEIWGDSSTLIDYVRIGALAGLGCLLITALGTIILARRFEYELVKPLGEIATVAHDVRLHRRFDKRVQPLGIAELDRLGGDINALLDELQGWQGHMESERAVLAHRASHDMLTALPNRAAFDEQLAARIEDAARRDRRFALLFIDADNFKAANDNHGHAAGDAVLVALSARIKETLRNGDFAARIGGDEFVVIVDPLDQGPGAEAIAARIRQIAAQPVALPGGADYRLAISVGAAVYPDDGDDAARLLTAADTAMYADKLTNRSQKRQAET</sequence>
<dbReference type="InterPro" id="IPR029787">
    <property type="entry name" value="Nucleotide_cyclase"/>
</dbReference>
<dbReference type="CDD" id="cd01949">
    <property type="entry name" value="GGDEF"/>
    <property type="match status" value="1"/>
</dbReference>
<proteinExistence type="predicted"/>
<feature type="domain" description="HAMP" evidence="2">
    <location>
        <begin position="153"/>
        <end position="206"/>
    </location>
</feature>
<dbReference type="NCBIfam" id="TIGR00254">
    <property type="entry name" value="GGDEF"/>
    <property type="match status" value="1"/>
</dbReference>
<dbReference type="PROSITE" id="PS50885">
    <property type="entry name" value="HAMP"/>
    <property type="match status" value="1"/>
</dbReference>
<keyword evidence="1" id="KW-0472">Membrane</keyword>
<dbReference type="Pfam" id="PF17152">
    <property type="entry name" value="CHASE8"/>
    <property type="match status" value="1"/>
</dbReference>
<dbReference type="InterPro" id="IPR000160">
    <property type="entry name" value="GGDEF_dom"/>
</dbReference>
<protein>
    <submittedName>
        <fullName evidence="4">Diguanylate cyclase TpbB</fullName>
    </submittedName>
</protein>
<name>A0ABN1LXB7_9SPHN</name>
<dbReference type="PANTHER" id="PTHR46663">
    <property type="entry name" value="DIGUANYLATE CYCLASE DGCT-RELATED"/>
    <property type="match status" value="1"/>
</dbReference>